<accession>A0A2V1D716</accession>
<reference evidence="1 2" key="1">
    <citation type="journal article" date="2018" name="Sci. Rep.">
        <title>Comparative genomics provides insights into the lifestyle and reveals functional heterogeneity of dark septate endophytic fungi.</title>
        <authorList>
            <person name="Knapp D.G."/>
            <person name="Nemeth J.B."/>
            <person name="Barry K."/>
            <person name="Hainaut M."/>
            <person name="Henrissat B."/>
            <person name="Johnson J."/>
            <person name="Kuo A."/>
            <person name="Lim J.H.P."/>
            <person name="Lipzen A."/>
            <person name="Nolan M."/>
            <person name="Ohm R.A."/>
            <person name="Tamas L."/>
            <person name="Grigoriev I.V."/>
            <person name="Spatafora J.W."/>
            <person name="Nagy L.G."/>
            <person name="Kovacs G.M."/>
        </authorList>
    </citation>
    <scope>NUCLEOTIDE SEQUENCE [LARGE SCALE GENOMIC DNA]</scope>
    <source>
        <strain evidence="1 2">DSE2036</strain>
    </source>
</reference>
<keyword evidence="2" id="KW-1185">Reference proteome</keyword>
<evidence type="ECO:0000313" key="1">
    <source>
        <dbReference type="EMBL" id="PVH93393.1"/>
    </source>
</evidence>
<dbReference type="EMBL" id="KZ805592">
    <property type="protein sequence ID" value="PVH93393.1"/>
    <property type="molecule type" value="Genomic_DNA"/>
</dbReference>
<organism evidence="1 2">
    <name type="scientific">Periconia macrospinosa</name>
    <dbReference type="NCBI Taxonomy" id="97972"/>
    <lineage>
        <taxon>Eukaryota</taxon>
        <taxon>Fungi</taxon>
        <taxon>Dikarya</taxon>
        <taxon>Ascomycota</taxon>
        <taxon>Pezizomycotina</taxon>
        <taxon>Dothideomycetes</taxon>
        <taxon>Pleosporomycetidae</taxon>
        <taxon>Pleosporales</taxon>
        <taxon>Massarineae</taxon>
        <taxon>Periconiaceae</taxon>
        <taxon>Periconia</taxon>
    </lineage>
</organism>
<evidence type="ECO:0000313" key="2">
    <source>
        <dbReference type="Proteomes" id="UP000244855"/>
    </source>
</evidence>
<proteinExistence type="predicted"/>
<gene>
    <name evidence="1" type="ORF">DM02DRAFT_696122</name>
</gene>
<dbReference type="AlphaFoldDB" id="A0A2V1D716"/>
<dbReference type="Proteomes" id="UP000244855">
    <property type="component" value="Unassembled WGS sequence"/>
</dbReference>
<protein>
    <submittedName>
        <fullName evidence="1">Uncharacterized protein</fullName>
    </submittedName>
</protein>
<sequence length="176" mass="20401">LGLFLRFINLALLEFHLYSIKLKTKTRFNRKLPAIQSRHGVFPNNLHLFTPREKIPRLQRTLRDRARKHRHGPNAPIRPFKRLFERGLLLLVDLASMYREHLIDAILDGLYRGPVFFDVALECNASVPEFFLVVGTACAVCDGGKDIFVRWWDEIFCCLSLCALGVLDSIHFIHFV</sequence>
<feature type="non-terminal residue" evidence="1">
    <location>
        <position position="1"/>
    </location>
</feature>
<name>A0A2V1D716_9PLEO</name>